<comment type="caution">
    <text evidence="1">The sequence shown here is derived from an EMBL/GenBank/DDBJ whole genome shotgun (WGS) entry which is preliminary data.</text>
</comment>
<organism evidence="1 2">
    <name type="scientific">Thalassiosira oceanica</name>
    <name type="common">Marine diatom</name>
    <dbReference type="NCBI Taxonomy" id="159749"/>
    <lineage>
        <taxon>Eukaryota</taxon>
        <taxon>Sar</taxon>
        <taxon>Stramenopiles</taxon>
        <taxon>Ochrophyta</taxon>
        <taxon>Bacillariophyta</taxon>
        <taxon>Coscinodiscophyceae</taxon>
        <taxon>Thalassiosirophycidae</taxon>
        <taxon>Thalassiosirales</taxon>
        <taxon>Thalassiosiraceae</taxon>
        <taxon>Thalassiosira</taxon>
    </lineage>
</organism>
<evidence type="ECO:0000313" key="1">
    <source>
        <dbReference type="EMBL" id="EJK77528.1"/>
    </source>
</evidence>
<name>K0TFJ6_THAOC</name>
<accession>K0TFJ6</accession>
<sequence>MSSAGGTEAVAPSLSEGAATRFAHGLSTMGPGLPGSLSHVCSSSTNNRTELSMVGETAARKRQWDAAGDFTQRMVELVGNPVIPSFFVAVVNGKFIPLIRPGFILAPGSDLHGDLFAFAGEPGVLEVINVKKEDIQAVTDFFALEENSAKNLRPKQRGGDETMQAVIVIPFPIKWVPFLLDRPDIKIAVQRTVAMIDSLEEPNRAPLRYIKEWLVGASQKKPPAANNAKSLLNAPLEPLVLDAVIGPGVQSAWE</sequence>
<protein>
    <submittedName>
        <fullName evidence="1">Uncharacterized protein</fullName>
    </submittedName>
</protein>
<keyword evidence="2" id="KW-1185">Reference proteome</keyword>
<dbReference type="EMBL" id="AGNL01000750">
    <property type="protein sequence ID" value="EJK77528.1"/>
    <property type="molecule type" value="Genomic_DNA"/>
</dbReference>
<proteinExistence type="predicted"/>
<evidence type="ECO:0000313" key="2">
    <source>
        <dbReference type="Proteomes" id="UP000266841"/>
    </source>
</evidence>
<gene>
    <name evidence="1" type="ORF">THAOC_00637</name>
</gene>
<dbReference type="AlphaFoldDB" id="K0TFJ6"/>
<dbReference type="Proteomes" id="UP000266841">
    <property type="component" value="Unassembled WGS sequence"/>
</dbReference>
<reference evidence="1 2" key="1">
    <citation type="journal article" date="2012" name="Genome Biol.">
        <title>Genome and low-iron response of an oceanic diatom adapted to chronic iron limitation.</title>
        <authorList>
            <person name="Lommer M."/>
            <person name="Specht M."/>
            <person name="Roy A.S."/>
            <person name="Kraemer L."/>
            <person name="Andreson R."/>
            <person name="Gutowska M.A."/>
            <person name="Wolf J."/>
            <person name="Bergner S.V."/>
            <person name="Schilhabel M.B."/>
            <person name="Klostermeier U.C."/>
            <person name="Beiko R.G."/>
            <person name="Rosenstiel P."/>
            <person name="Hippler M."/>
            <person name="Laroche J."/>
        </authorList>
    </citation>
    <scope>NUCLEOTIDE SEQUENCE [LARGE SCALE GENOMIC DNA]</scope>
    <source>
        <strain evidence="1 2">CCMP1005</strain>
    </source>
</reference>